<dbReference type="PANTHER" id="PTHR45825:SF11">
    <property type="entry name" value="ALPHA AMYLASE DOMAIN-CONTAINING PROTEIN"/>
    <property type="match status" value="1"/>
</dbReference>
<dbReference type="Gene3D" id="3.40.50.2000">
    <property type="entry name" value="Glycogen Phosphorylase B"/>
    <property type="match status" value="1"/>
</dbReference>
<evidence type="ECO:0000259" key="5">
    <source>
        <dbReference type="Pfam" id="PF08323"/>
    </source>
</evidence>
<comment type="caution">
    <text evidence="6">The sequence shown here is derived from an EMBL/GenBank/DDBJ whole genome shotgun (WGS) entry which is preliminary data.</text>
</comment>
<sequence>MSKQRILYISQEIFPFLPENPLSKLSLELPKKMVEAGNEVRVFMPRFGVVNERKHQLHEVIRLSGINIVVNDMDMPLIIKVASVPQARMQVYFIDNDEFFKRKNTIFNDEGLPFEDNDERFVFFCKGVLESVKKLSWAPDIIHLTGWLPSFVPLYIKNYYANEPVFSESKIIYTRYTYPYQQVMPSNHQLQEILAFDGLNSELMTGQVDVEKLYALASQYSDIYTYLNPPPVFGELKEGISPEAQVQNLYEIPDPVAYFKDLYTQIGKLESVEN</sequence>
<comment type="catalytic activity">
    <reaction evidence="1">
        <text>[(1-&gt;4)-alpha-D-glucosyl](n) + ADP-alpha-D-glucose = [(1-&gt;4)-alpha-D-glucosyl](n+1) + ADP + H(+)</text>
        <dbReference type="Rhea" id="RHEA:18189"/>
        <dbReference type="Rhea" id="RHEA-COMP:9584"/>
        <dbReference type="Rhea" id="RHEA-COMP:9587"/>
        <dbReference type="ChEBI" id="CHEBI:15378"/>
        <dbReference type="ChEBI" id="CHEBI:15444"/>
        <dbReference type="ChEBI" id="CHEBI:57498"/>
        <dbReference type="ChEBI" id="CHEBI:456216"/>
        <dbReference type="EC" id="2.4.1.21"/>
    </reaction>
</comment>
<evidence type="ECO:0000256" key="4">
    <source>
        <dbReference type="ARBA" id="ARBA00022679"/>
    </source>
</evidence>
<evidence type="ECO:0000256" key="3">
    <source>
        <dbReference type="ARBA" id="ARBA00022676"/>
    </source>
</evidence>
<accession>A0A369A3U5</accession>
<dbReference type="AlphaFoldDB" id="A0A369A3U5"/>
<evidence type="ECO:0000256" key="2">
    <source>
        <dbReference type="ARBA" id="ARBA00012588"/>
    </source>
</evidence>
<reference evidence="6 7" key="1">
    <citation type="submission" date="2018-07" db="EMBL/GenBank/DDBJ databases">
        <title>Genomic Encyclopedia of Type Strains, Phase IV (KMG-IV): sequencing the most valuable type-strain genomes for metagenomic binning, comparative biology and taxonomic classification.</title>
        <authorList>
            <person name="Goeker M."/>
        </authorList>
    </citation>
    <scope>NUCLEOTIDE SEQUENCE [LARGE SCALE GENOMIC DNA]</scope>
    <source>
        <strain evidence="6 7">DSM 21410</strain>
    </source>
</reference>
<dbReference type="PANTHER" id="PTHR45825">
    <property type="entry name" value="GRANULE-BOUND STARCH SYNTHASE 1, CHLOROPLASTIC/AMYLOPLASTIC"/>
    <property type="match status" value="1"/>
</dbReference>
<dbReference type="InterPro" id="IPR013534">
    <property type="entry name" value="Starch_synth_cat_dom"/>
</dbReference>
<dbReference type="Proteomes" id="UP000253517">
    <property type="component" value="Unassembled WGS sequence"/>
</dbReference>
<dbReference type="RefSeq" id="WP_037357339.1">
    <property type="nucleotide sequence ID" value="NZ_BHZF01000002.1"/>
</dbReference>
<proteinExistence type="predicted"/>
<dbReference type="EC" id="2.4.1.21" evidence="2"/>
<evidence type="ECO:0000313" key="6">
    <source>
        <dbReference type="EMBL" id="RCX03843.1"/>
    </source>
</evidence>
<evidence type="ECO:0000313" key="7">
    <source>
        <dbReference type="Proteomes" id="UP000253517"/>
    </source>
</evidence>
<keyword evidence="3" id="KW-0328">Glycosyltransferase</keyword>
<gene>
    <name evidence="6" type="ORF">DES35_102299</name>
</gene>
<protein>
    <recommendedName>
        <fullName evidence="2">starch synthase</fullName>
        <ecNumber evidence="2">2.4.1.21</ecNumber>
    </recommendedName>
</protein>
<feature type="domain" description="Starch synthase catalytic" evidence="5">
    <location>
        <begin position="5"/>
        <end position="197"/>
    </location>
</feature>
<dbReference type="SUPFAM" id="SSF53756">
    <property type="entry name" value="UDP-Glycosyltransferase/glycogen phosphorylase"/>
    <property type="match status" value="1"/>
</dbReference>
<keyword evidence="4" id="KW-0808">Transferase</keyword>
<evidence type="ECO:0000256" key="1">
    <source>
        <dbReference type="ARBA" id="ARBA00001478"/>
    </source>
</evidence>
<organism evidence="6 7">
    <name type="scientific">Schleiferia thermophila</name>
    <dbReference type="NCBI Taxonomy" id="884107"/>
    <lineage>
        <taxon>Bacteria</taxon>
        <taxon>Pseudomonadati</taxon>
        <taxon>Bacteroidota</taxon>
        <taxon>Flavobacteriia</taxon>
        <taxon>Flavobacteriales</taxon>
        <taxon>Schleiferiaceae</taxon>
        <taxon>Schleiferia</taxon>
    </lineage>
</organism>
<name>A0A369A3U5_9FLAO</name>
<dbReference type="Pfam" id="PF08323">
    <property type="entry name" value="Glyco_transf_5"/>
    <property type="match status" value="1"/>
</dbReference>
<keyword evidence="7" id="KW-1185">Reference proteome</keyword>
<dbReference type="EMBL" id="QPJS01000002">
    <property type="protein sequence ID" value="RCX03843.1"/>
    <property type="molecule type" value="Genomic_DNA"/>
</dbReference>
<dbReference type="GO" id="GO:0009011">
    <property type="term" value="F:alpha-1,4-glucan glucosyltransferase (ADP-glucose donor) activity"/>
    <property type="evidence" value="ECO:0007669"/>
    <property type="project" value="UniProtKB-EC"/>
</dbReference>